<comment type="subcellular location">
    <subcellularLocation>
        <location evidence="1">Cell membrane</location>
        <topology evidence="1">Multi-pass membrane protein</topology>
    </subcellularLocation>
</comment>
<gene>
    <name evidence="2" type="ORF">HRU87_01000</name>
</gene>
<keyword evidence="1" id="KW-0812">Transmembrane</keyword>
<organism evidence="2 3">
    <name type="scientific">Aquiluna borgnonia</name>
    <dbReference type="NCBI Taxonomy" id="2499157"/>
    <lineage>
        <taxon>Bacteria</taxon>
        <taxon>Bacillati</taxon>
        <taxon>Actinomycetota</taxon>
        <taxon>Actinomycetes</taxon>
        <taxon>Micrococcales</taxon>
        <taxon>Microbacteriaceae</taxon>
        <taxon>Luna cluster</taxon>
        <taxon>Luna-1 subcluster</taxon>
        <taxon>Aquiluna</taxon>
    </lineage>
</organism>
<keyword evidence="1" id="KW-1133">Transmembrane helix</keyword>
<sequence length="248" mass="27753">MPRPNFWAVARRPKWIGGLALAMLVAITFSLLMQWQLSRTFNTVGVSIEQSQPVPIDQLLTPNQVIQSAVFDRRVSFQARLDPSNAHVVSDRLQLTETGESVRGYWLISNSEVNGAWLTLALGFTRDLAIAQAALAKLKPVEFEAVGFVEPTEAVKEATPEALGSVALSQLINLYSAEPIDAFPAYVILESGLDTGLEPITIGIRQQQVEINWLTAFYAIEWAFFALAAFYLWWRLVMDQVQREREAE</sequence>
<evidence type="ECO:0000313" key="3">
    <source>
        <dbReference type="Proteomes" id="UP000501003"/>
    </source>
</evidence>
<evidence type="ECO:0000256" key="1">
    <source>
        <dbReference type="RuleBase" id="RU363076"/>
    </source>
</evidence>
<evidence type="ECO:0000313" key="2">
    <source>
        <dbReference type="EMBL" id="QKJ24817.1"/>
    </source>
</evidence>
<reference evidence="2 3" key="1">
    <citation type="submission" date="2020-05" db="EMBL/GenBank/DDBJ databases">
        <title>Aquirufa sp. strain 15G-AUS-rot a new Aquirufa species.</title>
        <authorList>
            <person name="Pitt A."/>
            <person name="Hahn M.W."/>
        </authorList>
    </citation>
    <scope>NUCLEOTIDE SEQUENCE [LARGE SCALE GENOMIC DNA]</scope>
    <source>
        <strain evidence="2 3">15G-AUS-rot</strain>
    </source>
</reference>
<name>A0A7D4UAC5_9MICO</name>
<keyword evidence="3" id="KW-1185">Reference proteome</keyword>
<feature type="transmembrane region" description="Helical" evidence="1">
    <location>
        <begin position="15"/>
        <end position="33"/>
    </location>
</feature>
<proteinExistence type="inferred from homology"/>
<dbReference type="GO" id="GO:0005886">
    <property type="term" value="C:plasma membrane"/>
    <property type="evidence" value="ECO:0007669"/>
    <property type="project" value="UniProtKB-SubCell"/>
</dbReference>
<dbReference type="RefSeq" id="WP_173493114.1">
    <property type="nucleotide sequence ID" value="NZ_CP054056.1"/>
</dbReference>
<feature type="transmembrane region" description="Helical" evidence="1">
    <location>
        <begin position="213"/>
        <end position="234"/>
    </location>
</feature>
<protein>
    <recommendedName>
        <fullName evidence="1">SURF1-like protein</fullName>
    </recommendedName>
</protein>
<dbReference type="Pfam" id="PF02104">
    <property type="entry name" value="SURF1"/>
    <property type="match status" value="1"/>
</dbReference>
<dbReference type="AlphaFoldDB" id="A0A7D4UAC5"/>
<dbReference type="KEGG" id="aqg:HRU87_01000"/>
<dbReference type="InterPro" id="IPR002994">
    <property type="entry name" value="Surf1/Shy1"/>
</dbReference>
<keyword evidence="1" id="KW-0472">Membrane</keyword>
<keyword evidence="1" id="KW-1003">Cell membrane</keyword>
<comment type="similarity">
    <text evidence="1">Belongs to the SURF1 family.</text>
</comment>
<dbReference type="EMBL" id="CP054056">
    <property type="protein sequence ID" value="QKJ24817.1"/>
    <property type="molecule type" value="Genomic_DNA"/>
</dbReference>
<accession>A0A7D4UAC5</accession>
<dbReference type="Proteomes" id="UP000501003">
    <property type="component" value="Chromosome"/>
</dbReference>